<dbReference type="GO" id="GO:0031119">
    <property type="term" value="P:tRNA pseudouridine synthesis"/>
    <property type="evidence" value="ECO:0007669"/>
    <property type="project" value="TreeGrafter"/>
</dbReference>
<evidence type="ECO:0000256" key="4">
    <source>
        <dbReference type="RuleBase" id="RU003792"/>
    </source>
</evidence>
<evidence type="ECO:0000313" key="6">
    <source>
        <dbReference type="Proteomes" id="UP000095281"/>
    </source>
</evidence>
<dbReference type="GO" id="GO:1990481">
    <property type="term" value="P:mRNA pseudouridine synthesis"/>
    <property type="evidence" value="ECO:0007669"/>
    <property type="project" value="TreeGrafter"/>
</dbReference>
<name>A0A1I8AYJ0_MELHA</name>
<dbReference type="Pfam" id="PF01416">
    <property type="entry name" value="PseudoU_synth_1"/>
    <property type="match status" value="1"/>
</dbReference>
<keyword evidence="6" id="KW-1185">Reference proteome</keyword>
<accession>A0A1I8AYJ0</accession>
<reference evidence="7" key="1">
    <citation type="submission" date="2016-11" db="UniProtKB">
        <authorList>
            <consortium name="WormBaseParasite"/>
        </authorList>
    </citation>
    <scope>IDENTIFICATION</scope>
</reference>
<dbReference type="GO" id="GO:0003723">
    <property type="term" value="F:RNA binding"/>
    <property type="evidence" value="ECO:0007669"/>
    <property type="project" value="InterPro"/>
</dbReference>
<dbReference type="OMA" id="ESADNCE"/>
<dbReference type="InterPro" id="IPR001406">
    <property type="entry name" value="PsdUridine_synth_TruA"/>
</dbReference>
<evidence type="ECO:0000259" key="5">
    <source>
        <dbReference type="Pfam" id="PF01416"/>
    </source>
</evidence>
<dbReference type="GO" id="GO:0005634">
    <property type="term" value="C:nucleus"/>
    <property type="evidence" value="ECO:0007669"/>
    <property type="project" value="TreeGrafter"/>
</dbReference>
<organism evidence="6 7">
    <name type="scientific">Meloidogyne hapla</name>
    <name type="common">Root-knot nematode worm</name>
    <dbReference type="NCBI Taxonomy" id="6305"/>
    <lineage>
        <taxon>Eukaryota</taxon>
        <taxon>Metazoa</taxon>
        <taxon>Ecdysozoa</taxon>
        <taxon>Nematoda</taxon>
        <taxon>Chromadorea</taxon>
        <taxon>Rhabditida</taxon>
        <taxon>Tylenchina</taxon>
        <taxon>Tylenchomorpha</taxon>
        <taxon>Tylenchoidea</taxon>
        <taxon>Meloidogynidae</taxon>
        <taxon>Meloidogyninae</taxon>
        <taxon>Meloidogyne</taxon>
    </lineage>
</organism>
<feature type="domain" description="Pseudouridine synthase I TruA alpha/beta" evidence="5">
    <location>
        <begin position="84"/>
        <end position="204"/>
    </location>
</feature>
<dbReference type="WBParaSite" id="MhA1_Contig1078.frz3.gene4">
    <property type="protein sequence ID" value="MhA1_Contig1078.frz3.gene4"/>
    <property type="gene ID" value="MhA1_Contig1078.frz3.gene4"/>
</dbReference>
<dbReference type="EC" id="5.4.99.12" evidence="4"/>
<dbReference type="Gene3D" id="3.30.70.660">
    <property type="entry name" value="Pseudouridine synthase I, catalytic domain, C-terminal subdomain"/>
    <property type="match status" value="1"/>
</dbReference>
<dbReference type="PANTHER" id="PTHR11142:SF5">
    <property type="entry name" value="TRNA PSEUDOURIDINE(38_39) SYNTHASE"/>
    <property type="match status" value="1"/>
</dbReference>
<keyword evidence="3 4" id="KW-0413">Isomerase</keyword>
<dbReference type="GO" id="GO:0005737">
    <property type="term" value="C:cytoplasm"/>
    <property type="evidence" value="ECO:0007669"/>
    <property type="project" value="TreeGrafter"/>
</dbReference>
<dbReference type="Proteomes" id="UP000095281">
    <property type="component" value="Unplaced"/>
</dbReference>
<comment type="similarity">
    <text evidence="1 4">Belongs to the tRNA pseudouridine synthase TruA family.</text>
</comment>
<dbReference type="PANTHER" id="PTHR11142">
    <property type="entry name" value="PSEUDOURIDYLATE SYNTHASE"/>
    <property type="match status" value="1"/>
</dbReference>
<comment type="catalytic activity">
    <reaction evidence="4">
        <text>uridine(38/39/40) in tRNA = pseudouridine(38/39/40) in tRNA</text>
        <dbReference type="Rhea" id="RHEA:22376"/>
        <dbReference type="Rhea" id="RHEA-COMP:10085"/>
        <dbReference type="Rhea" id="RHEA-COMP:10087"/>
        <dbReference type="ChEBI" id="CHEBI:65314"/>
        <dbReference type="ChEBI" id="CHEBI:65315"/>
        <dbReference type="EC" id="5.4.99.12"/>
    </reaction>
</comment>
<evidence type="ECO:0000256" key="1">
    <source>
        <dbReference type="ARBA" id="ARBA00009375"/>
    </source>
</evidence>
<dbReference type="InterPro" id="IPR020095">
    <property type="entry name" value="PsdUridine_synth_TruA_C"/>
</dbReference>
<sequence>MTSTTGENRRPFDFSKYPKRRIAIMFLYLGWDFDGLVRQENTLNTVEQTLFDALIRTRLIESADNCEWTRCGRTDKGVSEMKNACQRLIGSHDFRNFCHIDKNTGRLEMSYIRTINVATIEELENNFSDESCSSRKFNLLKLTIKASGFLWHQIRCIVTILYEISCGNEKAELIDQLLDVELFPSRPQYKLANELPLCLFDCTFAEGQLVWHFDGGTICSIIETLQKMWAEHQVK</sequence>
<keyword evidence="2 4" id="KW-0819">tRNA processing</keyword>
<evidence type="ECO:0000256" key="2">
    <source>
        <dbReference type="ARBA" id="ARBA00022694"/>
    </source>
</evidence>
<proteinExistence type="inferred from homology"/>
<dbReference type="InterPro" id="IPR020103">
    <property type="entry name" value="PsdUridine_synth_cat_dom_sf"/>
</dbReference>
<evidence type="ECO:0000256" key="3">
    <source>
        <dbReference type="ARBA" id="ARBA00023235"/>
    </source>
</evidence>
<dbReference type="GO" id="GO:0160147">
    <property type="term" value="F:tRNA pseudouridine(38-40) synthase activity"/>
    <property type="evidence" value="ECO:0007669"/>
    <property type="project" value="UniProtKB-EC"/>
</dbReference>
<dbReference type="InterPro" id="IPR020097">
    <property type="entry name" value="PsdUridine_synth_TruA_a/b_dom"/>
</dbReference>
<dbReference type="SUPFAM" id="SSF55120">
    <property type="entry name" value="Pseudouridine synthase"/>
    <property type="match status" value="1"/>
</dbReference>
<dbReference type="AlphaFoldDB" id="A0A1I8AYJ0"/>
<protein>
    <recommendedName>
        <fullName evidence="4">tRNA pseudouridine synthase</fullName>
        <ecNumber evidence="4">5.4.99.12</ecNumber>
    </recommendedName>
</protein>
<evidence type="ECO:0000313" key="7">
    <source>
        <dbReference type="WBParaSite" id="MhA1_Contig1078.frz3.gene4"/>
    </source>
</evidence>